<feature type="region of interest" description="Disordered" evidence="3">
    <location>
        <begin position="337"/>
        <end position="357"/>
    </location>
</feature>
<dbReference type="Pfam" id="PF00733">
    <property type="entry name" value="Asn_synthase"/>
    <property type="match status" value="2"/>
</dbReference>
<dbReference type="GO" id="GO:0006529">
    <property type="term" value="P:asparagine biosynthetic process"/>
    <property type="evidence" value="ECO:0007669"/>
    <property type="project" value="InterPro"/>
</dbReference>
<keyword evidence="2" id="KW-0067">ATP-binding</keyword>
<reference evidence="5" key="1">
    <citation type="submission" date="2020-02" db="EMBL/GenBank/DDBJ databases">
        <authorList>
            <person name="Meier V. D."/>
        </authorList>
    </citation>
    <scope>NUCLEOTIDE SEQUENCE</scope>
    <source>
        <strain evidence="5">AVDCRST_MAG43</strain>
    </source>
</reference>
<dbReference type="CDD" id="cd01991">
    <property type="entry name" value="Asn_synthase_B_C"/>
    <property type="match status" value="1"/>
</dbReference>
<evidence type="ECO:0000313" key="5">
    <source>
        <dbReference type="EMBL" id="CAA9556467.1"/>
    </source>
</evidence>
<accession>A0A6J4UU14</accession>
<dbReference type="EMBL" id="CADCWI010000079">
    <property type="protein sequence ID" value="CAA9556467.1"/>
    <property type="molecule type" value="Genomic_DNA"/>
</dbReference>
<feature type="domain" description="Asparagine synthetase" evidence="4">
    <location>
        <begin position="5"/>
        <end position="158"/>
    </location>
</feature>
<feature type="domain" description="Asparagine synthetase" evidence="4">
    <location>
        <begin position="234"/>
        <end position="276"/>
    </location>
</feature>
<protein>
    <recommendedName>
        <fullName evidence="4">Asparagine synthetase domain-containing protein</fullName>
    </recommendedName>
</protein>
<proteinExistence type="predicted"/>
<dbReference type="SUPFAM" id="SSF52402">
    <property type="entry name" value="Adenine nucleotide alpha hydrolases-like"/>
    <property type="match status" value="1"/>
</dbReference>
<sequence>MANRLTDALRTAVATRNADVLLLSGGLDSSFLAGLLATSGRPLPPMITVGLAGEGPCPAHAALPYPCNGDLASAAQVAEHLDLDWRPLRLDVGTALANLDDLMRLRTSFDLGLLNDIPIIAGLRHARSLGARSFWTGDDADTLFGGYQFLRPEEDWSAFLAGRIPTIEPPARAIGTHFGMTPVFPFLAPDVLAIAQSLSWNDVHVAIPVEERALPPSFVDQLDRDLMASPERPWGKVILRRIAEEVLPDAIAWRPKTDLEFGSGMCALETSLAELVSLGERERLDQTPIRWFNDAHRGMHTRFEALGLRIPSPGPDDYACTSCGGGVRKGRRHCPTCGTWPADSQGKDGSRQTTTSR</sequence>
<dbReference type="InterPro" id="IPR001962">
    <property type="entry name" value="Asn_synthase"/>
</dbReference>
<evidence type="ECO:0000256" key="1">
    <source>
        <dbReference type="ARBA" id="ARBA00022741"/>
    </source>
</evidence>
<dbReference type="AlphaFoldDB" id="A0A6J4UU14"/>
<dbReference type="PANTHER" id="PTHR11772:SF46">
    <property type="entry name" value="ASPARAGINE SYNTHETASE DOMAIN-CONTAINING PROTEIN"/>
    <property type="match status" value="1"/>
</dbReference>
<dbReference type="InterPro" id="IPR050795">
    <property type="entry name" value="Asn_Synthetase"/>
</dbReference>
<dbReference type="GO" id="GO:0005524">
    <property type="term" value="F:ATP binding"/>
    <property type="evidence" value="ECO:0007669"/>
    <property type="project" value="UniProtKB-KW"/>
</dbReference>
<dbReference type="PANTHER" id="PTHR11772">
    <property type="entry name" value="ASPARAGINE SYNTHETASE"/>
    <property type="match status" value="1"/>
</dbReference>
<evidence type="ECO:0000259" key="4">
    <source>
        <dbReference type="Pfam" id="PF00733"/>
    </source>
</evidence>
<name>A0A6J4UU14_9BACT</name>
<gene>
    <name evidence="5" type="ORF">AVDCRST_MAG43-1507</name>
</gene>
<keyword evidence="1" id="KW-0547">Nucleotide-binding</keyword>
<dbReference type="Gene3D" id="3.40.50.620">
    <property type="entry name" value="HUPs"/>
    <property type="match status" value="1"/>
</dbReference>
<dbReference type="GO" id="GO:0004066">
    <property type="term" value="F:asparagine synthase (glutamine-hydrolyzing) activity"/>
    <property type="evidence" value="ECO:0007669"/>
    <property type="project" value="InterPro"/>
</dbReference>
<organism evidence="5">
    <name type="scientific">uncultured Thermomicrobiales bacterium</name>
    <dbReference type="NCBI Taxonomy" id="1645740"/>
    <lineage>
        <taxon>Bacteria</taxon>
        <taxon>Pseudomonadati</taxon>
        <taxon>Thermomicrobiota</taxon>
        <taxon>Thermomicrobia</taxon>
        <taxon>Thermomicrobiales</taxon>
        <taxon>environmental samples</taxon>
    </lineage>
</organism>
<evidence type="ECO:0000256" key="3">
    <source>
        <dbReference type="SAM" id="MobiDB-lite"/>
    </source>
</evidence>
<dbReference type="GO" id="GO:0005829">
    <property type="term" value="C:cytosol"/>
    <property type="evidence" value="ECO:0007669"/>
    <property type="project" value="TreeGrafter"/>
</dbReference>
<evidence type="ECO:0000256" key="2">
    <source>
        <dbReference type="ARBA" id="ARBA00022840"/>
    </source>
</evidence>
<dbReference type="InterPro" id="IPR014729">
    <property type="entry name" value="Rossmann-like_a/b/a_fold"/>
</dbReference>